<evidence type="ECO:0000313" key="2">
    <source>
        <dbReference type="EMBL" id="BAL54176.1"/>
    </source>
</evidence>
<keyword evidence="1" id="KW-1133">Transmembrane helix</keyword>
<sequence>MGISPTLALLMLFVGFWVTVRRGEPIPEDEAVIALSLFLVIVSMVLIFVIHLLETVTRF</sequence>
<keyword evidence="1" id="KW-0472">Membrane</keyword>
<feature type="transmembrane region" description="Helical" evidence="1">
    <location>
        <begin position="33"/>
        <end position="53"/>
    </location>
</feature>
<reference evidence="2" key="1">
    <citation type="journal article" date="2005" name="Environ. Microbiol.">
        <title>Genetic and functional properties of uncultivated thermophilic crenarchaeotes from a subsurface gold mine as revealed by analysis of genome fragments.</title>
        <authorList>
            <person name="Nunoura T."/>
            <person name="Hirayama H."/>
            <person name="Takami H."/>
            <person name="Oida H."/>
            <person name="Nishi S."/>
            <person name="Shimamura S."/>
            <person name="Suzuki Y."/>
            <person name="Inagaki F."/>
            <person name="Takai K."/>
            <person name="Nealson K.H."/>
            <person name="Horikoshi K."/>
        </authorList>
    </citation>
    <scope>NUCLEOTIDE SEQUENCE</scope>
</reference>
<organism evidence="2">
    <name type="scientific">uncultured Acidobacteriota bacterium</name>
    <dbReference type="NCBI Taxonomy" id="171953"/>
    <lineage>
        <taxon>Bacteria</taxon>
        <taxon>Pseudomonadati</taxon>
        <taxon>Acidobacteriota</taxon>
        <taxon>environmental samples</taxon>
    </lineage>
</organism>
<gene>
    <name evidence="2" type="ORF">HGMM_F13B08C34</name>
</gene>
<proteinExistence type="predicted"/>
<evidence type="ECO:0000256" key="1">
    <source>
        <dbReference type="SAM" id="Phobius"/>
    </source>
</evidence>
<accession>H5SDE0</accession>
<name>H5SDE0_9BACT</name>
<protein>
    <submittedName>
        <fullName evidence="2">Uncharacterized protein</fullName>
    </submittedName>
</protein>
<reference evidence="2" key="2">
    <citation type="journal article" date="2012" name="PLoS ONE">
        <title>A Deeply Branching Thermophilic Bacterium with an Ancient Acetyl-CoA Pathway Dominates a Subsurface Ecosystem.</title>
        <authorList>
            <person name="Takami H."/>
            <person name="Noguchi H."/>
            <person name="Takaki Y."/>
            <person name="Uchiyama I."/>
            <person name="Toyoda A."/>
            <person name="Nishi S."/>
            <person name="Chee G.-J."/>
            <person name="Arai W."/>
            <person name="Nunoura T."/>
            <person name="Itoh T."/>
            <person name="Hattori M."/>
            <person name="Takai K."/>
        </authorList>
    </citation>
    <scope>NUCLEOTIDE SEQUENCE</scope>
</reference>
<dbReference type="EMBL" id="AP011679">
    <property type="protein sequence ID" value="BAL54176.1"/>
    <property type="molecule type" value="Genomic_DNA"/>
</dbReference>
<dbReference type="AlphaFoldDB" id="H5SDE0"/>
<keyword evidence="1" id="KW-0812">Transmembrane</keyword>